<comment type="caution">
    <text evidence="2">The sequence shown here is derived from an EMBL/GenBank/DDBJ whole genome shotgun (WGS) entry which is preliminary data.</text>
</comment>
<organism evidence="2 3">
    <name type="scientific">Streptomyces capoamus</name>
    <dbReference type="NCBI Taxonomy" id="68183"/>
    <lineage>
        <taxon>Bacteria</taxon>
        <taxon>Bacillati</taxon>
        <taxon>Actinomycetota</taxon>
        <taxon>Actinomycetes</taxon>
        <taxon>Kitasatosporales</taxon>
        <taxon>Streptomycetaceae</taxon>
        <taxon>Streptomyces</taxon>
    </lineage>
</organism>
<gene>
    <name evidence="2" type="ORF">GCM10018980_20550</name>
</gene>
<dbReference type="Proteomes" id="UP000619355">
    <property type="component" value="Unassembled WGS sequence"/>
</dbReference>
<dbReference type="RefSeq" id="WP_229899452.1">
    <property type="nucleotide sequence ID" value="NZ_BNBF01000005.1"/>
</dbReference>
<accession>A0A919C4S3</accession>
<feature type="signal peptide" evidence="1">
    <location>
        <begin position="1"/>
        <end position="21"/>
    </location>
</feature>
<evidence type="ECO:0000313" key="3">
    <source>
        <dbReference type="Proteomes" id="UP000619355"/>
    </source>
</evidence>
<feature type="chain" id="PRO_5038889209" description="Lipoprotein" evidence="1">
    <location>
        <begin position="22"/>
        <end position="179"/>
    </location>
</feature>
<sequence>MRFPSRILLGSLFLIATVTMVGCSSEAPEQQFAVPKSLCGVTVPTDALSQLLPTSGERLTVERDGSLDDGSALCDVRVDDNMVLQVSGERIDAGDSARHILRSRLRIQEQKSAQGNAVAYADQAAVSLIKCRGAYVEEDISTLVKVLKPARPDEAAMKELIQGYTASLKKQQPCKRAAS</sequence>
<evidence type="ECO:0008006" key="4">
    <source>
        <dbReference type="Google" id="ProtNLM"/>
    </source>
</evidence>
<name>A0A919C4S3_9ACTN</name>
<protein>
    <recommendedName>
        <fullName evidence="4">Lipoprotein</fullName>
    </recommendedName>
</protein>
<evidence type="ECO:0000313" key="2">
    <source>
        <dbReference type="EMBL" id="GHG43629.1"/>
    </source>
</evidence>
<keyword evidence="3" id="KW-1185">Reference proteome</keyword>
<proteinExistence type="predicted"/>
<evidence type="ECO:0000256" key="1">
    <source>
        <dbReference type="SAM" id="SignalP"/>
    </source>
</evidence>
<dbReference type="PROSITE" id="PS51257">
    <property type="entry name" value="PROKAR_LIPOPROTEIN"/>
    <property type="match status" value="1"/>
</dbReference>
<dbReference type="AlphaFoldDB" id="A0A919C4S3"/>
<dbReference type="EMBL" id="BNBF01000005">
    <property type="protein sequence ID" value="GHG43629.1"/>
    <property type="molecule type" value="Genomic_DNA"/>
</dbReference>
<reference evidence="3" key="1">
    <citation type="journal article" date="2019" name="Int. J. Syst. Evol. Microbiol.">
        <title>The Global Catalogue of Microorganisms (GCM) 10K type strain sequencing project: providing services to taxonomists for standard genome sequencing and annotation.</title>
        <authorList>
            <consortium name="The Broad Institute Genomics Platform"/>
            <consortium name="The Broad Institute Genome Sequencing Center for Infectious Disease"/>
            <person name="Wu L."/>
            <person name="Ma J."/>
        </authorList>
    </citation>
    <scope>NUCLEOTIDE SEQUENCE [LARGE SCALE GENOMIC DNA]</scope>
    <source>
        <strain evidence="3">JCM 4253</strain>
    </source>
</reference>
<keyword evidence="1" id="KW-0732">Signal</keyword>